<feature type="transmembrane region" description="Helical" evidence="8">
    <location>
        <begin position="12"/>
        <end position="32"/>
    </location>
</feature>
<evidence type="ECO:0000313" key="9">
    <source>
        <dbReference type="EMBL" id="KAL0059270.1"/>
    </source>
</evidence>
<keyword evidence="7 8" id="KW-0472">Membrane</keyword>
<dbReference type="Gene3D" id="1.10.357.140">
    <property type="entry name" value="UbiA prenyltransferase"/>
    <property type="match status" value="1"/>
</dbReference>
<comment type="similarity">
    <text evidence="3">Belongs to the UbiA prenyltransferase family.</text>
</comment>
<evidence type="ECO:0000256" key="8">
    <source>
        <dbReference type="SAM" id="Phobius"/>
    </source>
</evidence>
<evidence type="ECO:0000256" key="1">
    <source>
        <dbReference type="ARBA" id="ARBA00001946"/>
    </source>
</evidence>
<accession>A0ABR2ZDC3</accession>
<organism evidence="9 10">
    <name type="scientific">Marasmius tenuissimus</name>
    <dbReference type="NCBI Taxonomy" id="585030"/>
    <lineage>
        <taxon>Eukaryota</taxon>
        <taxon>Fungi</taxon>
        <taxon>Dikarya</taxon>
        <taxon>Basidiomycota</taxon>
        <taxon>Agaricomycotina</taxon>
        <taxon>Agaricomycetes</taxon>
        <taxon>Agaricomycetidae</taxon>
        <taxon>Agaricales</taxon>
        <taxon>Marasmiineae</taxon>
        <taxon>Marasmiaceae</taxon>
        <taxon>Marasmius</taxon>
    </lineage>
</organism>
<feature type="transmembrane region" description="Helical" evidence="8">
    <location>
        <begin position="136"/>
        <end position="155"/>
    </location>
</feature>
<dbReference type="Gene3D" id="1.20.120.1780">
    <property type="entry name" value="UbiA prenyltransferase"/>
    <property type="match status" value="1"/>
</dbReference>
<comment type="caution">
    <text evidence="9">The sequence shown here is derived from an EMBL/GenBank/DDBJ whole genome shotgun (WGS) entry which is preliminary data.</text>
</comment>
<feature type="transmembrane region" description="Helical" evidence="8">
    <location>
        <begin position="209"/>
        <end position="227"/>
    </location>
</feature>
<protein>
    <submittedName>
        <fullName evidence="9">Para-hydroxybenzoate--polyprenyltransferase, mitochondrial (PHB:polyprenyltransferase)</fullName>
        <ecNumber evidence="9">2.5.1.39</ecNumber>
    </submittedName>
</protein>
<dbReference type="Pfam" id="PF01040">
    <property type="entry name" value="UbiA"/>
    <property type="match status" value="1"/>
</dbReference>
<evidence type="ECO:0000256" key="3">
    <source>
        <dbReference type="ARBA" id="ARBA00005985"/>
    </source>
</evidence>
<dbReference type="InterPro" id="IPR000537">
    <property type="entry name" value="UbiA_prenyltransferase"/>
</dbReference>
<comment type="cofactor">
    <cofactor evidence="1">
        <name>Mg(2+)</name>
        <dbReference type="ChEBI" id="CHEBI:18420"/>
    </cofactor>
</comment>
<keyword evidence="4 9" id="KW-0808">Transferase</keyword>
<name>A0ABR2ZDC3_9AGAR</name>
<dbReference type="EMBL" id="JBBXMP010000238">
    <property type="protein sequence ID" value="KAL0059270.1"/>
    <property type="molecule type" value="Genomic_DNA"/>
</dbReference>
<evidence type="ECO:0000256" key="2">
    <source>
        <dbReference type="ARBA" id="ARBA00004141"/>
    </source>
</evidence>
<evidence type="ECO:0000313" key="10">
    <source>
        <dbReference type="Proteomes" id="UP001437256"/>
    </source>
</evidence>
<feature type="transmembrane region" description="Helical" evidence="8">
    <location>
        <begin position="239"/>
        <end position="261"/>
    </location>
</feature>
<evidence type="ECO:0000256" key="5">
    <source>
        <dbReference type="ARBA" id="ARBA00022692"/>
    </source>
</evidence>
<feature type="transmembrane region" description="Helical" evidence="8">
    <location>
        <begin position="65"/>
        <end position="84"/>
    </location>
</feature>
<proteinExistence type="inferred from homology"/>
<keyword evidence="6 8" id="KW-1133">Transmembrane helix</keyword>
<feature type="transmembrane region" description="Helical" evidence="8">
    <location>
        <begin position="176"/>
        <end position="203"/>
    </location>
</feature>
<comment type="subcellular location">
    <subcellularLocation>
        <location evidence="2">Membrane</location>
        <topology evidence="2">Multi-pass membrane protein</topology>
    </subcellularLocation>
</comment>
<dbReference type="CDD" id="cd13959">
    <property type="entry name" value="PT_UbiA_COQ2"/>
    <property type="match status" value="1"/>
</dbReference>
<dbReference type="Proteomes" id="UP001437256">
    <property type="component" value="Unassembled WGS sequence"/>
</dbReference>
<keyword evidence="5 8" id="KW-0812">Transmembrane</keyword>
<feature type="transmembrane region" description="Helical" evidence="8">
    <location>
        <begin position="111"/>
        <end position="130"/>
    </location>
</feature>
<evidence type="ECO:0000256" key="4">
    <source>
        <dbReference type="ARBA" id="ARBA00022679"/>
    </source>
</evidence>
<dbReference type="EC" id="2.5.1.39" evidence="9"/>
<reference evidence="9 10" key="1">
    <citation type="submission" date="2024-05" db="EMBL/GenBank/DDBJ databases">
        <title>A draft genome resource for the thread blight pathogen Marasmius tenuissimus strain MS-2.</title>
        <authorList>
            <person name="Yulfo-Soto G.E."/>
            <person name="Baruah I.K."/>
            <person name="Amoako-Attah I."/>
            <person name="Bukari Y."/>
            <person name="Meinhardt L.W."/>
            <person name="Bailey B.A."/>
            <person name="Cohen S.P."/>
        </authorList>
    </citation>
    <scope>NUCLEOTIDE SEQUENCE [LARGE SCALE GENOMIC DNA]</scope>
    <source>
        <strain evidence="9 10">MS-2</strain>
    </source>
</reference>
<sequence>MAYNARNDIAVSEALAAAILYVPLCFGIKSLIMTIDDILDWDIDLLVSRTKARPIPRGAISLERAWLFFAIQVAVGVVLASQILDNTSIRIVQAVSPLYVIYPTCKRWTNLAPIPLGIMFNIGIFMGWSYLSPNTVAWNVLVPAYLGACLWTCTYETVYQHQDKLDDAKIKLYSPALYLGNATIPVCIVTGALFFALITYSGIRNGQGFFYFVSLAYAGFVLFRQLFHMDIDVPDECREFFLLTTRVGRIILMGLVVDVAYRKHLMKVM</sequence>
<dbReference type="PANTHER" id="PTHR11048">
    <property type="entry name" value="PRENYLTRANSFERASES"/>
    <property type="match status" value="1"/>
</dbReference>
<dbReference type="InterPro" id="IPR044878">
    <property type="entry name" value="UbiA_sf"/>
</dbReference>
<gene>
    <name evidence="9" type="primary">COQ2_2</name>
    <name evidence="9" type="ORF">AAF712_013994</name>
</gene>
<dbReference type="PANTHER" id="PTHR11048:SF28">
    <property type="entry name" value="4-HYDROXYBENZOATE POLYPRENYLTRANSFERASE, MITOCHONDRIAL"/>
    <property type="match status" value="1"/>
</dbReference>
<keyword evidence="10" id="KW-1185">Reference proteome</keyword>
<dbReference type="GO" id="GO:0008412">
    <property type="term" value="F:4-hydroxybenzoate polyprenyltransferase activity"/>
    <property type="evidence" value="ECO:0007669"/>
    <property type="project" value="UniProtKB-EC"/>
</dbReference>
<evidence type="ECO:0000256" key="6">
    <source>
        <dbReference type="ARBA" id="ARBA00022989"/>
    </source>
</evidence>
<dbReference type="InterPro" id="IPR039653">
    <property type="entry name" value="Prenyltransferase"/>
</dbReference>
<evidence type="ECO:0000256" key="7">
    <source>
        <dbReference type="ARBA" id="ARBA00023136"/>
    </source>
</evidence>